<evidence type="ECO:0000256" key="4">
    <source>
        <dbReference type="ARBA" id="ARBA00023239"/>
    </source>
</evidence>
<dbReference type="STRING" id="133383.A0A1R0GTZ2"/>
<dbReference type="PANTHER" id="PTHR10088:SF4">
    <property type="entry name" value="GLUCOKINASE REGULATORY PROTEIN"/>
    <property type="match status" value="1"/>
</dbReference>
<keyword evidence="4" id="KW-0456">Lyase</keyword>
<evidence type="ECO:0000259" key="8">
    <source>
        <dbReference type="PROSITE" id="PS51464"/>
    </source>
</evidence>
<dbReference type="CDD" id="cd24007">
    <property type="entry name" value="ASKHA_NBD_eukNAGK-like"/>
    <property type="match status" value="1"/>
</dbReference>
<dbReference type="InterPro" id="IPR005488">
    <property type="entry name" value="Etherase_MurQ"/>
</dbReference>
<dbReference type="NCBIfam" id="TIGR00274">
    <property type="entry name" value="N-acetylmuramic acid 6-phosphate etherase"/>
    <property type="match status" value="1"/>
</dbReference>
<dbReference type="EMBL" id="LSSL01003546">
    <property type="protein sequence ID" value="OLY80355.1"/>
    <property type="molecule type" value="Genomic_DNA"/>
</dbReference>
<dbReference type="InterPro" id="IPR040190">
    <property type="entry name" value="MURQ/GCKR"/>
</dbReference>
<dbReference type="GO" id="GO:0009254">
    <property type="term" value="P:peptidoglycan turnover"/>
    <property type="evidence" value="ECO:0007669"/>
    <property type="project" value="TreeGrafter"/>
</dbReference>
<dbReference type="Proteomes" id="UP000187455">
    <property type="component" value="Unassembled WGS sequence"/>
</dbReference>
<evidence type="ECO:0000256" key="6">
    <source>
        <dbReference type="ARBA" id="ARBA00031123"/>
    </source>
</evidence>
<evidence type="ECO:0000256" key="5">
    <source>
        <dbReference type="ARBA" id="ARBA00023277"/>
    </source>
</evidence>
<evidence type="ECO:0000313" key="10">
    <source>
        <dbReference type="Proteomes" id="UP000187455"/>
    </source>
</evidence>
<dbReference type="Gene3D" id="3.30.420.40">
    <property type="match status" value="2"/>
</dbReference>
<dbReference type="Gene3D" id="3.40.50.10490">
    <property type="entry name" value="Glucose-6-phosphate isomerase like protein, domain 1"/>
    <property type="match status" value="1"/>
</dbReference>
<dbReference type="OrthoDB" id="311172at2759"/>
<dbReference type="AlphaFoldDB" id="A0A1R0GTZ2"/>
<dbReference type="Pfam" id="PF22645">
    <property type="entry name" value="GKRP_SIS_N"/>
    <property type="match status" value="1"/>
</dbReference>
<evidence type="ECO:0000256" key="7">
    <source>
        <dbReference type="PROSITE-ProRule" id="PRU00235"/>
    </source>
</evidence>
<comment type="similarity">
    <text evidence="1">Belongs to the eukaryotic-type N-acetylglucosamine kinase family.</text>
</comment>
<feature type="domain" description="SIS" evidence="8">
    <location>
        <begin position="1"/>
        <end position="160"/>
    </location>
</feature>
<proteinExistence type="inferred from homology"/>
<dbReference type="GO" id="GO:0045127">
    <property type="term" value="F:N-acetylglucosamine kinase activity"/>
    <property type="evidence" value="ECO:0007669"/>
    <property type="project" value="UniProtKB-EC"/>
</dbReference>
<accession>A0A1R0GTZ2</accession>
<evidence type="ECO:0000256" key="3">
    <source>
        <dbReference type="ARBA" id="ARBA00014974"/>
    </source>
</evidence>
<sequence>MKSGGRILYFGAGTSGRLGVLDASECPPTYSTDPNLVVAVMAGGDNAIRHAQENVEDSVTTGEKDCEDQKITPVDIVVGIAASGRTPYVIGAIKYAKKIGALTIGVSTNSKSSLNDYVDILLAAEVGSEVVTGSTRMKSGTAQKMILNMLTTGAMIKLGKTYSNLMVDFRPTNEKLRLRAPKIVHETTGVTMDEARDAVARCQGEVKVAIMSILAKTDPESAKKLLSESDGVLAKAIEHVKNIKGSSNSAGTQNTDVFLSIDGGGTKTAILLVDSFGKTVGSSFVGSTNCSSTPLDLVYSRIVSGIESAKNGRTDLNIKKAWIGLAGIGNKEKSNSLLKMLDGLSPMIKLTPDINLISSCLPKSTSDSLSVSVIAGTGSVTLGEFADGTIDICGGWGPVLGDQGSGFSLGTRCIKAVSNDVEKAGPQTLMTEMVRQKWDVETRLDFIRYIQSIPVDQQRSEVASLAKIVLECSYVHNDLVALEIANSEANNLSNFVISLLNRNGAKSVNLAVTGSVIVKCEPFRAKFLENIKSKGYVINVVRIVESPSKDAASYLISSL</sequence>
<dbReference type="InterPro" id="IPR000408">
    <property type="entry name" value="Reg_chr_condens"/>
</dbReference>
<name>A0A1R0GTZ2_9FUNG</name>
<dbReference type="GO" id="GO:0046348">
    <property type="term" value="P:amino sugar catabolic process"/>
    <property type="evidence" value="ECO:0007669"/>
    <property type="project" value="InterPro"/>
</dbReference>
<dbReference type="SUPFAM" id="SSF53697">
    <property type="entry name" value="SIS domain"/>
    <property type="match status" value="1"/>
</dbReference>
<evidence type="ECO:0000256" key="1">
    <source>
        <dbReference type="ARBA" id="ARBA00006198"/>
    </source>
</evidence>
<dbReference type="NCBIfam" id="NF003915">
    <property type="entry name" value="PRK05441.1"/>
    <property type="match status" value="1"/>
</dbReference>
<dbReference type="PROSITE" id="PS51464">
    <property type="entry name" value="SIS"/>
    <property type="match status" value="1"/>
</dbReference>
<dbReference type="CDD" id="cd05007">
    <property type="entry name" value="SIS_Etherase"/>
    <property type="match status" value="1"/>
</dbReference>
<dbReference type="EC" id="2.7.1.59" evidence="2"/>
<dbReference type="SUPFAM" id="SSF53067">
    <property type="entry name" value="Actin-like ATPase domain"/>
    <property type="match status" value="2"/>
</dbReference>
<dbReference type="PANTHER" id="PTHR10088">
    <property type="entry name" value="GLUCOKINASE REGULATORY PROTEIN"/>
    <property type="match status" value="1"/>
</dbReference>
<protein>
    <recommendedName>
        <fullName evidence="3">N-acetyl-D-glucosamine kinase</fullName>
        <ecNumber evidence="2">2.7.1.59</ecNumber>
    </recommendedName>
    <alternativeName>
        <fullName evidence="6">GlcNAc kinase</fullName>
    </alternativeName>
</protein>
<dbReference type="GO" id="GO:0016803">
    <property type="term" value="F:ether hydrolase activity"/>
    <property type="evidence" value="ECO:0007669"/>
    <property type="project" value="TreeGrafter"/>
</dbReference>
<dbReference type="InterPro" id="IPR043129">
    <property type="entry name" value="ATPase_NBD"/>
</dbReference>
<dbReference type="Pfam" id="PF01869">
    <property type="entry name" value="BcrAD_BadFG"/>
    <property type="match status" value="1"/>
</dbReference>
<evidence type="ECO:0000313" key="9">
    <source>
        <dbReference type="EMBL" id="OLY80355.1"/>
    </source>
</evidence>
<reference evidence="9 10" key="1">
    <citation type="journal article" date="2016" name="Mol. Biol. Evol.">
        <title>Genome-Wide Survey of Gut Fungi (Harpellales) Reveals the First Horizontally Transferred Ubiquitin Gene from a Mosquito Host.</title>
        <authorList>
            <person name="Wang Y."/>
            <person name="White M.M."/>
            <person name="Kvist S."/>
            <person name="Moncalvo J.M."/>
        </authorList>
    </citation>
    <scope>NUCLEOTIDE SEQUENCE [LARGE SCALE GENOMIC DNA]</scope>
    <source>
        <strain evidence="9 10">ALG-7-W6</strain>
    </source>
</reference>
<comment type="caution">
    <text evidence="9">The sequence shown here is derived from an EMBL/GenBank/DDBJ whole genome shotgun (WGS) entry which is preliminary data.</text>
</comment>
<dbReference type="PROSITE" id="PS50012">
    <property type="entry name" value="RCC1_3"/>
    <property type="match status" value="1"/>
</dbReference>
<dbReference type="InterPro" id="IPR046348">
    <property type="entry name" value="SIS_dom_sf"/>
</dbReference>
<dbReference type="InterPro" id="IPR002731">
    <property type="entry name" value="ATPase_BadF"/>
</dbReference>
<keyword evidence="5" id="KW-0119">Carbohydrate metabolism</keyword>
<keyword evidence="10" id="KW-1185">Reference proteome</keyword>
<organism evidence="9 10">
    <name type="scientific">Smittium mucronatum</name>
    <dbReference type="NCBI Taxonomy" id="133383"/>
    <lineage>
        <taxon>Eukaryota</taxon>
        <taxon>Fungi</taxon>
        <taxon>Fungi incertae sedis</taxon>
        <taxon>Zoopagomycota</taxon>
        <taxon>Kickxellomycotina</taxon>
        <taxon>Harpellomycetes</taxon>
        <taxon>Harpellales</taxon>
        <taxon>Legeriomycetaceae</taxon>
        <taxon>Smittium</taxon>
    </lineage>
</organism>
<dbReference type="InterPro" id="IPR001347">
    <property type="entry name" value="SIS_dom"/>
</dbReference>
<dbReference type="GO" id="GO:0016835">
    <property type="term" value="F:carbon-oxygen lyase activity"/>
    <property type="evidence" value="ECO:0007669"/>
    <property type="project" value="InterPro"/>
</dbReference>
<feature type="repeat" description="RCC1" evidence="7">
    <location>
        <begin position="5"/>
        <end position="53"/>
    </location>
</feature>
<dbReference type="GO" id="GO:0097367">
    <property type="term" value="F:carbohydrate derivative binding"/>
    <property type="evidence" value="ECO:0007669"/>
    <property type="project" value="InterPro"/>
</dbReference>
<evidence type="ECO:0000256" key="2">
    <source>
        <dbReference type="ARBA" id="ARBA00012122"/>
    </source>
</evidence>
<dbReference type="Gene3D" id="1.10.8.1080">
    <property type="match status" value="1"/>
</dbReference>
<gene>
    <name evidence="9" type="ORF">AYI68_g5548</name>
</gene>
<dbReference type="NCBIfam" id="NF009222">
    <property type="entry name" value="PRK12570.1"/>
    <property type="match status" value="1"/>
</dbReference>